<dbReference type="SUPFAM" id="SSF55811">
    <property type="entry name" value="Nudix"/>
    <property type="match status" value="1"/>
</dbReference>
<organism evidence="3 4">
    <name type="scientific">Pandoraea terrae</name>
    <dbReference type="NCBI Taxonomy" id="1537710"/>
    <lineage>
        <taxon>Bacteria</taxon>
        <taxon>Pseudomonadati</taxon>
        <taxon>Pseudomonadota</taxon>
        <taxon>Betaproteobacteria</taxon>
        <taxon>Burkholderiales</taxon>
        <taxon>Burkholderiaceae</taxon>
        <taxon>Pandoraea</taxon>
    </lineage>
</organism>
<dbReference type="Pfam" id="PF00293">
    <property type="entry name" value="NUDIX"/>
    <property type="match status" value="1"/>
</dbReference>
<accession>A0A5E4Z307</accession>
<dbReference type="GO" id="GO:0003824">
    <property type="term" value="F:catalytic activity"/>
    <property type="evidence" value="ECO:0007669"/>
    <property type="project" value="UniProtKB-ARBA"/>
</dbReference>
<dbReference type="Proteomes" id="UP000414233">
    <property type="component" value="Unassembled WGS sequence"/>
</dbReference>
<keyword evidence="1" id="KW-0472">Membrane</keyword>
<evidence type="ECO:0000259" key="2">
    <source>
        <dbReference type="PROSITE" id="PS51462"/>
    </source>
</evidence>
<proteinExistence type="predicted"/>
<feature type="domain" description="Nudix hydrolase" evidence="2">
    <location>
        <begin position="7"/>
        <end position="135"/>
    </location>
</feature>
<feature type="transmembrane region" description="Helical" evidence="1">
    <location>
        <begin position="125"/>
        <end position="143"/>
    </location>
</feature>
<evidence type="ECO:0000313" key="4">
    <source>
        <dbReference type="Proteomes" id="UP000414233"/>
    </source>
</evidence>
<reference evidence="3 4" key="1">
    <citation type="submission" date="2019-08" db="EMBL/GenBank/DDBJ databases">
        <authorList>
            <person name="Peeters C."/>
        </authorList>
    </citation>
    <scope>NUCLEOTIDE SEQUENCE [LARGE SCALE GENOMIC DNA]</scope>
    <source>
        <strain evidence="3 4">LMG 30175</strain>
    </source>
</reference>
<keyword evidence="1" id="KW-0812">Transmembrane</keyword>
<dbReference type="OrthoDB" id="9153675at2"/>
<evidence type="ECO:0000256" key="1">
    <source>
        <dbReference type="SAM" id="Phobius"/>
    </source>
</evidence>
<sequence>MEWSPTSCREVVAVVLTHRGRIGLFRRSDGVTWDTGLWHCITGYLPSCEDPLTQALVEIAEEAGIAAAELELQNTAVVEQHDSEGNVWRIHAFHFQSLTEIVTLNWEHDAAHWFDPAQLGMMRTVMWLGTVLGALSVTGYLQAMPVLTQMQNHGEDTYVEKA</sequence>
<keyword evidence="1" id="KW-1133">Transmembrane helix</keyword>
<evidence type="ECO:0000313" key="3">
    <source>
        <dbReference type="EMBL" id="VVE55631.1"/>
    </source>
</evidence>
<name>A0A5E4Z307_9BURK</name>
<dbReference type="AlphaFoldDB" id="A0A5E4Z307"/>
<dbReference type="Gene3D" id="3.90.79.10">
    <property type="entry name" value="Nucleoside Triphosphate Pyrophosphohydrolase"/>
    <property type="match status" value="1"/>
</dbReference>
<keyword evidence="4" id="KW-1185">Reference proteome</keyword>
<dbReference type="EMBL" id="CABPRZ010000030">
    <property type="protein sequence ID" value="VVE55631.1"/>
    <property type="molecule type" value="Genomic_DNA"/>
</dbReference>
<protein>
    <recommendedName>
        <fullName evidence="2">Nudix hydrolase domain-containing protein</fullName>
    </recommendedName>
</protein>
<dbReference type="InterPro" id="IPR000086">
    <property type="entry name" value="NUDIX_hydrolase_dom"/>
</dbReference>
<gene>
    <name evidence="3" type="ORF">PTE30175_04923</name>
</gene>
<dbReference type="InterPro" id="IPR015797">
    <property type="entry name" value="NUDIX_hydrolase-like_dom_sf"/>
</dbReference>
<dbReference type="PROSITE" id="PS51462">
    <property type="entry name" value="NUDIX"/>
    <property type="match status" value="1"/>
</dbReference>